<reference evidence="10" key="1">
    <citation type="submission" date="2025-08" db="UniProtKB">
        <authorList>
            <consortium name="RefSeq"/>
        </authorList>
    </citation>
    <scope>IDENTIFICATION</scope>
    <source>
        <tissue evidence="10">Young leaves</tissue>
    </source>
</reference>
<evidence type="ECO:0000256" key="7">
    <source>
        <dbReference type="ARBA" id="ARBA00053817"/>
    </source>
</evidence>
<keyword evidence="3" id="KW-0540">Nuclease</keyword>
<feature type="domain" description="Exonuclease" evidence="8">
    <location>
        <begin position="142"/>
        <end position="302"/>
    </location>
</feature>
<dbReference type="Pfam" id="PF00929">
    <property type="entry name" value="RNase_T"/>
    <property type="match status" value="1"/>
</dbReference>
<accession>A0A8B7CD84</accession>
<protein>
    <submittedName>
        <fullName evidence="10">Small RNA degrading nuclease 1-like isoform X2</fullName>
    </submittedName>
</protein>
<dbReference type="Gene3D" id="3.30.420.10">
    <property type="entry name" value="Ribonuclease H-like superfamily/Ribonuclease H"/>
    <property type="match status" value="1"/>
</dbReference>
<dbReference type="Proteomes" id="UP000228380">
    <property type="component" value="Unplaced"/>
</dbReference>
<dbReference type="FunFam" id="3.30.420.10:FF:000080">
    <property type="entry name" value="Small RNA degrading nuclease 3"/>
    <property type="match status" value="1"/>
</dbReference>
<dbReference type="SUPFAM" id="SSF54928">
    <property type="entry name" value="RNA-binding domain, RBD"/>
    <property type="match status" value="1"/>
</dbReference>
<keyword evidence="4" id="KW-0378">Hydrolase</keyword>
<dbReference type="InterPro" id="IPR035979">
    <property type="entry name" value="RBD_domain_sf"/>
</dbReference>
<sequence>MDEVISNADGEVLAEIVKFTQKQGLKGGKGGWKDFLHSHDRRFGAGVSDPARRTKEILVAFLQTFEEKHLKFFDKMIRRLADCKAIKKFITDFPVQETPLQRLVRLTMEHSLFSRCYSFPSHEEEWIIIPLGKVSEAMKSKVMLSIDCEMVLCEDGTEAIVKVCAVDHNLEVKLDELVNPNKAVADYRTDITGIYAEDLEGVTCSLPDIQKSFKKLLSRGTILVGHGVHNDLRVLKIDHPRIIDTSYIFKCGDLPTVTPSLNNLCKSVLGSPVRQKGEPHDCLNDAKAAMKLVLAKLEYGFDDPISVLNNNLSVSDQAKLLLHNIPVDVPYQDLLRLFPEKYNVDIENDLKVRGPSYATFAVFKDAREAYEAFKGIEAPERRDSSGRPQKNVFLETRSGKSISLHVRRMTAAAPLDGHDPLNKRWHKMEMVTQRRQHAKDETNDSKKPRTSLHYCEHVKEIEKLKEELCQREDEIFELQKMIAALARKNGL</sequence>
<dbReference type="KEGG" id="pda:103712067"/>
<evidence type="ECO:0000259" key="8">
    <source>
        <dbReference type="SMART" id="SM00479"/>
    </source>
</evidence>
<evidence type="ECO:0000256" key="3">
    <source>
        <dbReference type="ARBA" id="ARBA00022722"/>
    </source>
</evidence>
<keyword evidence="9" id="KW-1185">Reference proteome</keyword>
<evidence type="ECO:0000256" key="1">
    <source>
        <dbReference type="ARBA" id="ARBA00004123"/>
    </source>
</evidence>
<dbReference type="InterPro" id="IPR036397">
    <property type="entry name" value="RNaseH_sf"/>
</dbReference>
<dbReference type="InterPro" id="IPR034922">
    <property type="entry name" value="REX1-like_exo"/>
</dbReference>
<dbReference type="SMART" id="SM00479">
    <property type="entry name" value="EXOIII"/>
    <property type="match status" value="1"/>
</dbReference>
<dbReference type="InterPro" id="IPR047021">
    <property type="entry name" value="REXO1/3/4-like"/>
</dbReference>
<keyword evidence="5" id="KW-0269">Exonuclease</keyword>
<dbReference type="GeneID" id="103712067"/>
<evidence type="ECO:0000256" key="6">
    <source>
        <dbReference type="ARBA" id="ARBA00023242"/>
    </source>
</evidence>
<dbReference type="GO" id="GO:0005634">
    <property type="term" value="C:nucleus"/>
    <property type="evidence" value="ECO:0007669"/>
    <property type="project" value="UniProtKB-SubCell"/>
</dbReference>
<dbReference type="AlphaFoldDB" id="A0A8B7CD84"/>
<dbReference type="PANTHER" id="PTHR12801">
    <property type="entry name" value="RNA EXONUCLEASE REXO1 / RECO3 FAMILY MEMBER-RELATED"/>
    <property type="match status" value="1"/>
</dbReference>
<evidence type="ECO:0000256" key="4">
    <source>
        <dbReference type="ARBA" id="ARBA00022801"/>
    </source>
</evidence>
<dbReference type="InterPro" id="IPR013520">
    <property type="entry name" value="Ribonucl_H"/>
</dbReference>
<dbReference type="SUPFAM" id="SSF53098">
    <property type="entry name" value="Ribonuclease H-like"/>
    <property type="match status" value="1"/>
</dbReference>
<dbReference type="RefSeq" id="XP_008796688.2">
    <property type="nucleotide sequence ID" value="XM_008798466.3"/>
</dbReference>
<gene>
    <name evidence="10" type="primary">LOC103712067</name>
</gene>
<dbReference type="GO" id="GO:0004527">
    <property type="term" value="F:exonuclease activity"/>
    <property type="evidence" value="ECO:0007669"/>
    <property type="project" value="UniProtKB-KW"/>
</dbReference>
<dbReference type="GO" id="GO:0003676">
    <property type="term" value="F:nucleic acid binding"/>
    <property type="evidence" value="ECO:0007669"/>
    <property type="project" value="InterPro"/>
</dbReference>
<evidence type="ECO:0000313" key="10">
    <source>
        <dbReference type="RefSeq" id="XP_008796688.2"/>
    </source>
</evidence>
<evidence type="ECO:0000256" key="2">
    <source>
        <dbReference type="ARBA" id="ARBA00006357"/>
    </source>
</evidence>
<organism evidence="9 10">
    <name type="scientific">Phoenix dactylifera</name>
    <name type="common">Date palm</name>
    <dbReference type="NCBI Taxonomy" id="42345"/>
    <lineage>
        <taxon>Eukaryota</taxon>
        <taxon>Viridiplantae</taxon>
        <taxon>Streptophyta</taxon>
        <taxon>Embryophyta</taxon>
        <taxon>Tracheophyta</taxon>
        <taxon>Spermatophyta</taxon>
        <taxon>Magnoliopsida</taxon>
        <taxon>Liliopsida</taxon>
        <taxon>Arecaceae</taxon>
        <taxon>Coryphoideae</taxon>
        <taxon>Phoeniceae</taxon>
        <taxon>Phoenix</taxon>
    </lineage>
</organism>
<comment type="subcellular location">
    <subcellularLocation>
        <location evidence="1">Nucleus</location>
    </subcellularLocation>
</comment>
<dbReference type="PANTHER" id="PTHR12801:SF115">
    <property type="entry name" value="FI18136P1-RELATED"/>
    <property type="match status" value="1"/>
</dbReference>
<evidence type="ECO:0000313" key="9">
    <source>
        <dbReference type="Proteomes" id="UP000228380"/>
    </source>
</evidence>
<name>A0A8B7CD84_PHODC</name>
<comment type="function">
    <text evidence="7">3'-5' exonuclease degrading single-stranded small RNAs.</text>
</comment>
<dbReference type="InterPro" id="IPR012337">
    <property type="entry name" value="RNaseH-like_sf"/>
</dbReference>
<evidence type="ECO:0000256" key="5">
    <source>
        <dbReference type="ARBA" id="ARBA00022839"/>
    </source>
</evidence>
<proteinExistence type="inferred from homology"/>
<dbReference type="CDD" id="cd06145">
    <property type="entry name" value="REX1_like"/>
    <property type="match status" value="1"/>
</dbReference>
<comment type="similarity">
    <text evidence="2">Belongs to the REXO1/REXO3 family.</text>
</comment>
<keyword evidence="6" id="KW-0539">Nucleus</keyword>